<gene>
    <name evidence="2" type="ORF">BECKH772A_GA0070896_102454</name>
    <name evidence="1" type="ORF">BECKH772B_GA0070898_102064</name>
    <name evidence="3" type="ORF">BECKH772C_GA0070978_102484</name>
</gene>
<name>A0A450VK84_9GAMM</name>
<dbReference type="AlphaFoldDB" id="A0A450VK84"/>
<dbReference type="EMBL" id="CAADFG010000245">
    <property type="protein sequence ID" value="VFK01873.1"/>
    <property type="molecule type" value="Genomic_DNA"/>
</dbReference>
<evidence type="ECO:0000313" key="2">
    <source>
        <dbReference type="EMBL" id="VFK01873.1"/>
    </source>
</evidence>
<protein>
    <submittedName>
        <fullName evidence="3">Uncharacterized protein</fullName>
    </submittedName>
</protein>
<sequence>MIRQTRQIARLAFRAACQTFRTTCQAFPATGQASGAIGFVFRMPKKAIQPTPLASRITCPVFPVVCQTRPEASQQTDIKRKIGTLSSFFREPEFTLTKIPQPHDHFLKELLSRPETAGTLLR</sequence>
<evidence type="ECO:0000313" key="1">
    <source>
        <dbReference type="EMBL" id="VFK00826.1"/>
    </source>
</evidence>
<reference evidence="3" key="1">
    <citation type="submission" date="2019-02" db="EMBL/GenBank/DDBJ databases">
        <authorList>
            <person name="Gruber-Vodicka R. H."/>
            <person name="Seah K. B. B."/>
        </authorList>
    </citation>
    <scope>NUCLEOTIDE SEQUENCE</scope>
    <source>
        <strain evidence="3">BECK_SA2B12</strain>
        <strain evidence="2">BECK_SA2B15</strain>
        <strain evidence="1">BECK_SA2B20</strain>
    </source>
</reference>
<proteinExistence type="predicted"/>
<organism evidence="3">
    <name type="scientific">Candidatus Kentrum eta</name>
    <dbReference type="NCBI Taxonomy" id="2126337"/>
    <lineage>
        <taxon>Bacteria</taxon>
        <taxon>Pseudomonadati</taxon>
        <taxon>Pseudomonadota</taxon>
        <taxon>Gammaproteobacteria</taxon>
        <taxon>Candidatus Kentrum</taxon>
    </lineage>
</organism>
<dbReference type="EMBL" id="CAADFI010000206">
    <property type="protein sequence ID" value="VFK00826.1"/>
    <property type="molecule type" value="Genomic_DNA"/>
</dbReference>
<evidence type="ECO:0000313" key="3">
    <source>
        <dbReference type="EMBL" id="VFK05224.1"/>
    </source>
</evidence>
<dbReference type="EMBL" id="CAADFJ010000248">
    <property type="protein sequence ID" value="VFK05224.1"/>
    <property type="molecule type" value="Genomic_DNA"/>
</dbReference>
<accession>A0A450VK84</accession>